<dbReference type="RefSeq" id="XP_035698693.1">
    <property type="nucleotide sequence ID" value="XM_035842800.1"/>
</dbReference>
<dbReference type="KEGG" id="bfo:118431559"/>
<dbReference type="AlphaFoldDB" id="A0A9J7MD39"/>
<keyword evidence="1" id="KW-0812">Transmembrane</keyword>
<keyword evidence="1" id="KW-1133">Transmembrane helix</keyword>
<dbReference type="GeneID" id="118431559"/>
<keyword evidence="2" id="KW-1185">Reference proteome</keyword>
<dbReference type="Proteomes" id="UP000001554">
    <property type="component" value="Chromosome 15"/>
</dbReference>
<evidence type="ECO:0000256" key="1">
    <source>
        <dbReference type="SAM" id="Phobius"/>
    </source>
</evidence>
<dbReference type="OMA" id="IAWICAI"/>
<reference evidence="2" key="1">
    <citation type="journal article" date="2020" name="Nat. Ecol. Evol.">
        <title>Deeply conserved synteny resolves early events in vertebrate evolution.</title>
        <authorList>
            <person name="Simakov O."/>
            <person name="Marletaz F."/>
            <person name="Yue J.X."/>
            <person name="O'Connell B."/>
            <person name="Jenkins J."/>
            <person name="Brandt A."/>
            <person name="Calef R."/>
            <person name="Tung C.H."/>
            <person name="Huang T.K."/>
            <person name="Schmutz J."/>
            <person name="Satoh N."/>
            <person name="Yu J.K."/>
            <person name="Putnam N.H."/>
            <person name="Green R.E."/>
            <person name="Rokhsar D.S."/>
        </authorList>
    </citation>
    <scope>NUCLEOTIDE SEQUENCE [LARGE SCALE GENOMIC DNA]</scope>
    <source>
        <strain evidence="2">S238N-H82</strain>
    </source>
</reference>
<feature type="transmembrane region" description="Helical" evidence="1">
    <location>
        <begin position="76"/>
        <end position="94"/>
    </location>
</feature>
<feature type="transmembrane region" description="Helical" evidence="1">
    <location>
        <begin position="106"/>
        <end position="128"/>
    </location>
</feature>
<gene>
    <name evidence="3" type="primary">LOC118431559</name>
</gene>
<proteinExistence type="predicted"/>
<keyword evidence="1" id="KW-0472">Membrane</keyword>
<evidence type="ECO:0000313" key="2">
    <source>
        <dbReference type="Proteomes" id="UP000001554"/>
    </source>
</evidence>
<name>A0A9J7MD39_BRAFL</name>
<accession>A0A9J7MD39</accession>
<sequence>MPTMSNIVDSQYFGACDYFKTSEEGREMYVGTQFVHCGIFPCEAKKSFLVTSDTSEAIPLPAVVGRSVRWAWLRTLAWICAVVAIKGVVIGIIIEVRSGGRVNIMAWWLPLVALSAVFLGLAIFLKFYKPKATEESKQKYQRYLLGLLADSRRRRGQAPQDRHEQMAAAAAVHGGPADEVITIEPHPPYLGPRKDDANIPLIACSPTSNPSAGN</sequence>
<evidence type="ECO:0000313" key="3">
    <source>
        <dbReference type="RefSeq" id="XP_035698693.1"/>
    </source>
</evidence>
<organism evidence="2 3">
    <name type="scientific">Branchiostoma floridae</name>
    <name type="common">Florida lancelet</name>
    <name type="synonym">Amphioxus</name>
    <dbReference type="NCBI Taxonomy" id="7739"/>
    <lineage>
        <taxon>Eukaryota</taxon>
        <taxon>Metazoa</taxon>
        <taxon>Chordata</taxon>
        <taxon>Cephalochordata</taxon>
        <taxon>Leptocardii</taxon>
        <taxon>Amphioxiformes</taxon>
        <taxon>Branchiostomatidae</taxon>
        <taxon>Branchiostoma</taxon>
    </lineage>
</organism>
<protein>
    <submittedName>
        <fullName evidence="3">Uncharacterized protein LOC118431559</fullName>
    </submittedName>
</protein>
<reference evidence="3" key="2">
    <citation type="submission" date="2025-08" db="UniProtKB">
        <authorList>
            <consortium name="RefSeq"/>
        </authorList>
    </citation>
    <scope>IDENTIFICATION</scope>
    <source>
        <strain evidence="3">S238N-H82</strain>
        <tissue evidence="3">Testes</tissue>
    </source>
</reference>
<dbReference type="OrthoDB" id="10507682at2759"/>